<dbReference type="InterPro" id="IPR001609">
    <property type="entry name" value="Myosin_head_motor_dom-like"/>
</dbReference>
<evidence type="ECO:0000313" key="13">
    <source>
        <dbReference type="Proteomes" id="UP001161438"/>
    </source>
</evidence>
<reference evidence="12" key="1">
    <citation type="submission" date="2022-10" db="EMBL/GenBank/DDBJ databases">
        <authorList>
            <person name="Byrne P K."/>
        </authorList>
    </citation>
    <scope>NUCLEOTIDE SEQUENCE</scope>
    <source>
        <strain evidence="12">IFO1815</strain>
    </source>
</reference>
<feature type="coiled-coil region" evidence="9">
    <location>
        <begin position="1442"/>
        <end position="1594"/>
    </location>
</feature>
<feature type="coiled-coil region" evidence="9">
    <location>
        <begin position="863"/>
        <end position="1174"/>
    </location>
</feature>
<evidence type="ECO:0000313" key="12">
    <source>
        <dbReference type="EMBL" id="CAI4039402.1"/>
    </source>
</evidence>
<proteinExistence type="inferred from homology"/>
<dbReference type="FunFam" id="1.10.10.820:FF:000001">
    <property type="entry name" value="Myosin heavy chain"/>
    <property type="match status" value="1"/>
</dbReference>
<keyword evidence="13" id="KW-1185">Reference proteome</keyword>
<dbReference type="GO" id="GO:0051015">
    <property type="term" value="F:actin filament binding"/>
    <property type="evidence" value="ECO:0007669"/>
    <property type="project" value="TreeGrafter"/>
</dbReference>
<protein>
    <recommendedName>
        <fullName evidence="14">Myo1p</fullName>
    </recommendedName>
</protein>
<organism evidence="12 13">
    <name type="scientific">Saccharomyces mikatae IFO 1815</name>
    <dbReference type="NCBI Taxonomy" id="226126"/>
    <lineage>
        <taxon>Eukaryota</taxon>
        <taxon>Fungi</taxon>
        <taxon>Dikarya</taxon>
        <taxon>Ascomycota</taxon>
        <taxon>Saccharomycotina</taxon>
        <taxon>Saccharomycetes</taxon>
        <taxon>Saccharomycetales</taxon>
        <taxon>Saccharomycetaceae</taxon>
        <taxon>Saccharomyces</taxon>
    </lineage>
</organism>
<dbReference type="Gene3D" id="1.20.58.530">
    <property type="match status" value="1"/>
</dbReference>
<evidence type="ECO:0000259" key="10">
    <source>
        <dbReference type="PROSITE" id="PS51456"/>
    </source>
</evidence>
<dbReference type="Gene3D" id="3.40.850.10">
    <property type="entry name" value="Kinesin motor domain"/>
    <property type="match status" value="1"/>
</dbReference>
<evidence type="ECO:0000256" key="2">
    <source>
        <dbReference type="ARBA" id="ARBA00022741"/>
    </source>
</evidence>
<dbReference type="PROSITE" id="PS51844">
    <property type="entry name" value="SH3_LIKE"/>
    <property type="match status" value="1"/>
</dbReference>
<dbReference type="Gene3D" id="1.20.5.340">
    <property type="match status" value="1"/>
</dbReference>
<dbReference type="RefSeq" id="XP_056082517.1">
    <property type="nucleotide sequence ID" value="XM_056222869.1"/>
</dbReference>
<evidence type="ECO:0008006" key="14">
    <source>
        <dbReference type="Google" id="ProtNLM"/>
    </source>
</evidence>
<evidence type="ECO:0000256" key="7">
    <source>
        <dbReference type="ARBA" id="ARBA00023203"/>
    </source>
</evidence>
<accession>A0AA35J066</accession>
<feature type="domain" description="Myosin N-terminal SH3-like" evidence="11">
    <location>
        <begin position="8"/>
        <end position="71"/>
    </location>
</feature>
<evidence type="ECO:0000259" key="11">
    <source>
        <dbReference type="PROSITE" id="PS51844"/>
    </source>
</evidence>
<dbReference type="Pfam" id="PF00063">
    <property type="entry name" value="Myosin_head"/>
    <property type="match status" value="1"/>
</dbReference>
<dbReference type="GO" id="GO:0005524">
    <property type="term" value="F:ATP binding"/>
    <property type="evidence" value="ECO:0007669"/>
    <property type="project" value="UniProtKB-UniRule"/>
</dbReference>
<keyword evidence="5 8" id="KW-0518">Myosin</keyword>
<name>A0AA35J066_SACMI</name>
<feature type="coiled-coil region" evidence="9">
    <location>
        <begin position="1627"/>
        <end position="1675"/>
    </location>
</feature>
<dbReference type="EMBL" id="OX365764">
    <property type="protein sequence ID" value="CAI4039402.1"/>
    <property type="molecule type" value="Genomic_DNA"/>
</dbReference>
<evidence type="ECO:0000256" key="6">
    <source>
        <dbReference type="ARBA" id="ARBA00023175"/>
    </source>
</evidence>
<feature type="domain" description="Myosin motor" evidence="10">
    <location>
        <begin position="75"/>
        <end position="791"/>
    </location>
</feature>
<evidence type="ECO:0000256" key="4">
    <source>
        <dbReference type="ARBA" id="ARBA00023054"/>
    </source>
</evidence>
<evidence type="ECO:0000256" key="8">
    <source>
        <dbReference type="PROSITE-ProRule" id="PRU00782"/>
    </source>
</evidence>
<dbReference type="PANTHER" id="PTHR13140:SF857">
    <property type="entry name" value="MYOSIN-11"/>
    <property type="match status" value="1"/>
</dbReference>
<keyword evidence="6 8" id="KW-0505">Motor protein</keyword>
<dbReference type="GO" id="GO:0016020">
    <property type="term" value="C:membrane"/>
    <property type="evidence" value="ECO:0007669"/>
    <property type="project" value="TreeGrafter"/>
</dbReference>
<feature type="region of interest" description="Actin-binding" evidence="8">
    <location>
        <begin position="663"/>
        <end position="685"/>
    </location>
</feature>
<dbReference type="PANTHER" id="PTHR13140">
    <property type="entry name" value="MYOSIN"/>
    <property type="match status" value="1"/>
</dbReference>
<dbReference type="InterPro" id="IPR004009">
    <property type="entry name" value="SH3_Myosin"/>
</dbReference>
<dbReference type="PROSITE" id="PS51456">
    <property type="entry name" value="MYOSIN_MOTOR"/>
    <property type="match status" value="1"/>
</dbReference>
<dbReference type="SMART" id="SM00242">
    <property type="entry name" value="MYSc"/>
    <property type="match status" value="1"/>
</dbReference>
<evidence type="ECO:0000256" key="9">
    <source>
        <dbReference type="SAM" id="Coils"/>
    </source>
</evidence>
<feature type="coiled-coil region" evidence="9">
    <location>
        <begin position="1711"/>
        <end position="1877"/>
    </location>
</feature>
<evidence type="ECO:0000256" key="3">
    <source>
        <dbReference type="ARBA" id="ARBA00022840"/>
    </source>
</evidence>
<dbReference type="Gene3D" id="1.10.10.820">
    <property type="match status" value="1"/>
</dbReference>
<dbReference type="Gene3D" id="1.20.120.720">
    <property type="entry name" value="Myosin VI head, motor domain, U50 subdomain"/>
    <property type="match status" value="1"/>
</dbReference>
<dbReference type="InterPro" id="IPR027417">
    <property type="entry name" value="P-loop_NTPase"/>
</dbReference>
<dbReference type="GeneID" id="80918613"/>
<keyword evidence="2 8" id="KW-0547">Nucleotide-binding</keyword>
<dbReference type="GO" id="GO:0007015">
    <property type="term" value="P:actin filament organization"/>
    <property type="evidence" value="ECO:0007669"/>
    <property type="project" value="TreeGrafter"/>
</dbReference>
<dbReference type="InterPro" id="IPR036961">
    <property type="entry name" value="Kinesin_motor_dom_sf"/>
</dbReference>
<sequence length="1927" mass="223766">MTGGQSCNGNMIVWIPDEREVFIKGELVSTDINKNKFTGHEEQIGIVRPLNSLDASNLVQVRISNVFPVNPSTFDKVENMSELTHLNEPSVLYNLEKRYNCDLIYTYSGLFLVAINPYHDLNLYSEEHIKLYHSSHNRSLKSDLQDSSHEKLPPHIFAIAEEAYENLLSENKNQSILVTGESGAGKTENTKKILQYLASITSSSPSKVTSVNDSSIVESFEMKILQSNPILESFGNAQTVRNNNSSRFGKFIKIEFNEHGMINGAHIEWYLLEKSRIVHQNAKERNYHIFYQLLYGVDDSELEQLFLKSRNIKDYKILSNSNQDLIPGINDVENFKKLLSALNIIGFSKEQVKWIFQVVAIILLIGNIEFVSDRAEQASFKNDVSAICSNLGVNEKDFQTAILRPRSKAGKEWVSQSKNSQQAKFILNALSRNLYERLFGYIVDMINKNLDHGSASLNYIGLLDIAGFEIFENNSFEQLCINYTNEKLQQFFNNHMFVLEQSEYLKENIQWDYIDYGKDLQLTIDLIESKGPPTGVLPLLDEEAVLPKSTDESFYSKLISTWDQNSSKFKRSKLRNGFILKHYAGDVEYTVEGWLSKNKDPLNDNLLSLLSTSQNAIISKLFELEGEKFSSTSIEANISNQEVKKLARTSNFKTTSSRHREQQITLLNQLASTHPHFVRCIIPNNVKRPKEFNRKLILDQLRCNGVLEGIRLAREGYPNRIAFQEFFQRYKILYPENSNSTSFNSRLKSTIKQSCEFLLTSLQLDTNVYKIGNTKLFFKAGVLADLERQKDAKLNIIMTELTATIRGCATRKATTSHLQKLKNTRVIGNTFRLYNQLVKDDPWFSLFIRIKPLLISSNDMTRTKKFNEQINKLKNDLQEMESKKKFLEEKNRKTIDELKDTHELLNQEKENLKRNENLLNRIKTSSGTLQKQFNDLVSEKDEINRQKLQIMQKLEESELTIHDLQETVKERETTLEKLHIKNDQLIKQISDLNCDISKEQSSQSLIKESKMKLENEIERLKNIINLKEEEIKTFNKKLSTSEEDLDIKLVTLEKNCNIAMSRLQSLVAENSDLRSKNENCKKEKELLNNQLKNKDNQLEKMKEKIDNHKKELAIFSKQRDDAVNEYGKITTELKETRTQLTEYKSNFQKVKDEYSSFQKQIKEQEQKKRNGQIEPLSDNKIKELEARLSQEISLNQYLNKRISNASVESNTSSAKPVSYSDQPVDKEDVIKRYYDLQLAFTEVTKSLENEIEEKKNLISRLRFTETRLASSSFENQKIKAQIKKLKKLVLDIDPSIQLNTILDEQSNNSSSKESDINKLMLEVEYLKRQLDIETKAHYDAENAISALHSKFRKIQAEGSMSSSEIYKLKFEASEERVKSLEDKLKTMPLRDRTNLPVGDIIKNRDSISKYEEEIRYYKLENYKLQEILNESNGKMSQLTLDLRQSKSKDALLSEQLERLQKDLESTERQKELLSSTIKQQKQQFENCMDDLQGNELRLREHIHALKQAEEDVKNMASIIEKLKTQNKQKEKLIWEREMERNDSDMQLQETLLELKRVQDVKKILSDDLAHLKERLSAVDDRSQYTNEINRLKEELSCSLKVETNLKKDFATLKYKLETSNNDSEARISDLLKQLDHYTKVVEMLNNEKDAISLAEKDLYQKYEILNAKCQSLTEKIGSLTKTKQELEFDLNQKTDALEVSSAALLKSTQENKQISEKIKYLEETLKLQMEQNTRNGELVKKLQDSCGEFRGKLDQEKQKNIDLYEENQTLQKLNTDLQSHVENLQDRLSDTTEKNAWLSKIHELECMVSFETNLKYEEMKKNKSLERAVEELQTKNSQQTDVIELSNKNRSEFEESALRYEAQISELEKYISQQELEMKKSIRDNSSYHDKVQEMAQEIEFWKSRYESTMIGSKNTESNNAQSKVFN</sequence>
<gene>
    <name evidence="12" type="primary">SMKI08G0660</name>
    <name evidence="12" type="ORF">SMKI_08G0660</name>
</gene>
<dbReference type="GO" id="GO:0016459">
    <property type="term" value="C:myosin complex"/>
    <property type="evidence" value="ECO:0007669"/>
    <property type="project" value="UniProtKB-KW"/>
</dbReference>
<dbReference type="PRINTS" id="PR00193">
    <property type="entry name" value="MYOSINHEAVY"/>
</dbReference>
<evidence type="ECO:0000256" key="1">
    <source>
        <dbReference type="ARBA" id="ARBA00008314"/>
    </source>
</evidence>
<dbReference type="CDD" id="cd01377">
    <property type="entry name" value="MYSc_class_II"/>
    <property type="match status" value="1"/>
</dbReference>
<dbReference type="GO" id="GO:0000146">
    <property type="term" value="F:microfilament motor activity"/>
    <property type="evidence" value="ECO:0007669"/>
    <property type="project" value="TreeGrafter"/>
</dbReference>
<dbReference type="Gene3D" id="1.20.5.4820">
    <property type="match status" value="1"/>
</dbReference>
<dbReference type="GO" id="GO:0005737">
    <property type="term" value="C:cytoplasm"/>
    <property type="evidence" value="ECO:0007669"/>
    <property type="project" value="TreeGrafter"/>
</dbReference>
<keyword evidence="7 8" id="KW-0009">Actin-binding</keyword>
<keyword evidence="3 8" id="KW-0067">ATP-binding</keyword>
<feature type="binding site" evidence="8">
    <location>
        <begin position="180"/>
        <end position="187"/>
    </location>
    <ligand>
        <name>ATP</name>
        <dbReference type="ChEBI" id="CHEBI:30616"/>
    </ligand>
</feature>
<evidence type="ECO:0000256" key="5">
    <source>
        <dbReference type="ARBA" id="ARBA00023123"/>
    </source>
</evidence>
<dbReference type="SUPFAM" id="SSF52540">
    <property type="entry name" value="P-loop containing nucleoside triphosphate hydrolases"/>
    <property type="match status" value="1"/>
</dbReference>
<comment type="similarity">
    <text evidence="1 8">Belongs to the TRAFAC class myosin-kinesin ATPase superfamily. Myosin family.</text>
</comment>
<keyword evidence="4 9" id="KW-0175">Coiled coil</keyword>
<dbReference type="Proteomes" id="UP001161438">
    <property type="component" value="Chromosome 8"/>
</dbReference>